<keyword evidence="2" id="KW-1185">Reference proteome</keyword>
<dbReference type="Proteomes" id="UP001385951">
    <property type="component" value="Unassembled WGS sequence"/>
</dbReference>
<comment type="caution">
    <text evidence="1">The sequence shown here is derived from an EMBL/GenBank/DDBJ whole genome shotgun (WGS) entry which is preliminary data.</text>
</comment>
<evidence type="ECO:0000313" key="1">
    <source>
        <dbReference type="EMBL" id="KAK7686205.1"/>
    </source>
</evidence>
<evidence type="ECO:0000313" key="2">
    <source>
        <dbReference type="Proteomes" id="UP001385951"/>
    </source>
</evidence>
<dbReference type="AlphaFoldDB" id="A0AAW0FYG0"/>
<proteinExistence type="predicted"/>
<name>A0AAW0FYG0_9APHY</name>
<gene>
    <name evidence="1" type="ORF">QCA50_010425</name>
</gene>
<reference evidence="1 2" key="1">
    <citation type="submission" date="2022-09" db="EMBL/GenBank/DDBJ databases">
        <authorList>
            <person name="Palmer J.M."/>
        </authorList>
    </citation>
    <scope>NUCLEOTIDE SEQUENCE [LARGE SCALE GENOMIC DNA]</scope>
    <source>
        <strain evidence="1 2">DSM 7382</strain>
    </source>
</reference>
<sequence length="69" mass="7670">MNFRSSIYVLFALNNTSLSIDLVQNTNHVPAHTIPVTDPSSDILHPDRLFNLYPTSSNTSLTLGIQRSL</sequence>
<protein>
    <submittedName>
        <fullName evidence="1">Uncharacterized protein</fullName>
    </submittedName>
</protein>
<accession>A0AAW0FYG0</accession>
<dbReference type="EMBL" id="JASBNA010000017">
    <property type="protein sequence ID" value="KAK7686205.1"/>
    <property type="molecule type" value="Genomic_DNA"/>
</dbReference>
<organism evidence="1 2">
    <name type="scientific">Cerrena zonata</name>
    <dbReference type="NCBI Taxonomy" id="2478898"/>
    <lineage>
        <taxon>Eukaryota</taxon>
        <taxon>Fungi</taxon>
        <taxon>Dikarya</taxon>
        <taxon>Basidiomycota</taxon>
        <taxon>Agaricomycotina</taxon>
        <taxon>Agaricomycetes</taxon>
        <taxon>Polyporales</taxon>
        <taxon>Cerrenaceae</taxon>
        <taxon>Cerrena</taxon>
    </lineage>
</organism>